<feature type="domain" description="N-(5'phosphoribosyl) anthranilate isomerase (PRAI)" evidence="11">
    <location>
        <begin position="3"/>
        <end position="194"/>
    </location>
</feature>
<dbReference type="STRING" id="1612202.SAMN05421734_101162"/>
<accession>A0A1G6GJV5</accession>
<comment type="similarity">
    <text evidence="3 10">Belongs to the TrpF family.</text>
</comment>
<dbReference type="SUPFAM" id="SSF51366">
    <property type="entry name" value="Ribulose-phoshate binding barrel"/>
    <property type="match status" value="1"/>
</dbReference>
<organism evidence="12 13">
    <name type="scientific">Pelagirhabdus alkalitolerans</name>
    <dbReference type="NCBI Taxonomy" id="1612202"/>
    <lineage>
        <taxon>Bacteria</taxon>
        <taxon>Bacillati</taxon>
        <taxon>Bacillota</taxon>
        <taxon>Bacilli</taxon>
        <taxon>Bacillales</taxon>
        <taxon>Bacillaceae</taxon>
        <taxon>Pelagirhabdus</taxon>
    </lineage>
</organism>
<dbReference type="InterPro" id="IPR001240">
    <property type="entry name" value="PRAI_dom"/>
</dbReference>
<comment type="pathway">
    <text evidence="2 10">Amino-acid biosynthesis; L-tryptophan biosynthesis; L-tryptophan from chorismate: step 3/5.</text>
</comment>
<evidence type="ECO:0000256" key="2">
    <source>
        <dbReference type="ARBA" id="ARBA00004664"/>
    </source>
</evidence>
<dbReference type="GO" id="GO:0004640">
    <property type="term" value="F:phosphoribosylanthranilate isomerase activity"/>
    <property type="evidence" value="ECO:0007669"/>
    <property type="project" value="UniProtKB-UniRule"/>
</dbReference>
<dbReference type="Gene3D" id="3.20.20.70">
    <property type="entry name" value="Aldolase class I"/>
    <property type="match status" value="1"/>
</dbReference>
<dbReference type="InterPro" id="IPR044643">
    <property type="entry name" value="TrpF_fam"/>
</dbReference>
<evidence type="ECO:0000256" key="10">
    <source>
        <dbReference type="HAMAP-Rule" id="MF_00135"/>
    </source>
</evidence>
<gene>
    <name evidence="10" type="primary">trpF</name>
    <name evidence="12" type="ORF">SAMN05421734_101162</name>
</gene>
<proteinExistence type="inferred from homology"/>
<sequence>MIVKICGLTDASQVHAATRLGADLIGFVFAKSKRQVTAEDVKTWIPHIVGDAKAVGVFVNQSIDEINKIVQKTGLDYVQLHGQETVADCRNCLVPVIKAVSVSTEADLDKIDAYLEVCEYVLIDGATPGSGQPFDWRLLERINHGKDRLILAGGLNPDNVNHAIEKTGVGGVDVSSGVETEGKKDEDKIHAFIQSAKEGSR</sequence>
<evidence type="ECO:0000256" key="8">
    <source>
        <dbReference type="ARBA" id="ARBA00023141"/>
    </source>
</evidence>
<dbReference type="UniPathway" id="UPA00035">
    <property type="reaction ID" value="UER00042"/>
</dbReference>
<protein>
    <recommendedName>
        <fullName evidence="5 10">N-(5'-phosphoribosyl)anthranilate isomerase</fullName>
        <shortName evidence="10">PRAI</shortName>
        <ecNumber evidence="4 10">5.3.1.24</ecNumber>
    </recommendedName>
</protein>
<dbReference type="OrthoDB" id="9786954at2"/>
<evidence type="ECO:0000313" key="12">
    <source>
        <dbReference type="EMBL" id="SDB82025.1"/>
    </source>
</evidence>
<evidence type="ECO:0000256" key="9">
    <source>
        <dbReference type="ARBA" id="ARBA00023235"/>
    </source>
</evidence>
<dbReference type="PANTHER" id="PTHR42894">
    <property type="entry name" value="N-(5'-PHOSPHORIBOSYL)ANTHRANILATE ISOMERASE"/>
    <property type="match status" value="1"/>
</dbReference>
<dbReference type="HAMAP" id="MF_00135">
    <property type="entry name" value="PRAI"/>
    <property type="match status" value="1"/>
</dbReference>
<dbReference type="Pfam" id="PF00697">
    <property type="entry name" value="PRAI"/>
    <property type="match status" value="1"/>
</dbReference>
<name>A0A1G6GJV5_9BACI</name>
<keyword evidence="8 10" id="KW-0057">Aromatic amino acid biosynthesis</keyword>
<keyword evidence="6 10" id="KW-0028">Amino-acid biosynthesis</keyword>
<evidence type="ECO:0000256" key="6">
    <source>
        <dbReference type="ARBA" id="ARBA00022605"/>
    </source>
</evidence>
<dbReference type="Proteomes" id="UP000242949">
    <property type="component" value="Unassembled WGS sequence"/>
</dbReference>
<reference evidence="13" key="1">
    <citation type="submission" date="2016-09" db="EMBL/GenBank/DDBJ databases">
        <authorList>
            <person name="Varghese N."/>
            <person name="Submissions S."/>
        </authorList>
    </citation>
    <scope>NUCLEOTIDE SEQUENCE [LARGE SCALE GENOMIC DNA]</scope>
    <source>
        <strain evidence="13">S5</strain>
    </source>
</reference>
<evidence type="ECO:0000256" key="5">
    <source>
        <dbReference type="ARBA" id="ARBA00022272"/>
    </source>
</evidence>
<dbReference type="GO" id="GO:0000162">
    <property type="term" value="P:L-tryptophan biosynthetic process"/>
    <property type="evidence" value="ECO:0007669"/>
    <property type="project" value="UniProtKB-UniRule"/>
</dbReference>
<evidence type="ECO:0000256" key="1">
    <source>
        <dbReference type="ARBA" id="ARBA00001164"/>
    </source>
</evidence>
<dbReference type="InterPro" id="IPR011060">
    <property type="entry name" value="RibuloseP-bd_barrel"/>
</dbReference>
<dbReference type="FunFam" id="3.20.20.70:FF:000075">
    <property type="entry name" value="Tryptophan biosynthesis protein TRP1"/>
    <property type="match status" value="1"/>
</dbReference>
<dbReference type="PANTHER" id="PTHR42894:SF1">
    <property type="entry name" value="N-(5'-PHOSPHORIBOSYL)ANTHRANILATE ISOMERASE"/>
    <property type="match status" value="1"/>
</dbReference>
<keyword evidence="7 10" id="KW-0822">Tryptophan biosynthesis</keyword>
<evidence type="ECO:0000259" key="11">
    <source>
        <dbReference type="Pfam" id="PF00697"/>
    </source>
</evidence>
<keyword evidence="13" id="KW-1185">Reference proteome</keyword>
<evidence type="ECO:0000313" key="13">
    <source>
        <dbReference type="Proteomes" id="UP000242949"/>
    </source>
</evidence>
<comment type="catalytic activity">
    <reaction evidence="1 10">
        <text>N-(5-phospho-beta-D-ribosyl)anthranilate = 1-(2-carboxyphenylamino)-1-deoxy-D-ribulose 5-phosphate</text>
        <dbReference type="Rhea" id="RHEA:21540"/>
        <dbReference type="ChEBI" id="CHEBI:18277"/>
        <dbReference type="ChEBI" id="CHEBI:58613"/>
        <dbReference type="EC" id="5.3.1.24"/>
    </reaction>
</comment>
<evidence type="ECO:0000256" key="4">
    <source>
        <dbReference type="ARBA" id="ARBA00012572"/>
    </source>
</evidence>
<dbReference type="AlphaFoldDB" id="A0A1G6GJV5"/>
<dbReference type="CDD" id="cd00405">
    <property type="entry name" value="PRAI"/>
    <property type="match status" value="1"/>
</dbReference>
<evidence type="ECO:0000256" key="7">
    <source>
        <dbReference type="ARBA" id="ARBA00022822"/>
    </source>
</evidence>
<keyword evidence="9 10" id="KW-0413">Isomerase</keyword>
<dbReference type="InterPro" id="IPR013785">
    <property type="entry name" value="Aldolase_TIM"/>
</dbReference>
<evidence type="ECO:0000256" key="3">
    <source>
        <dbReference type="ARBA" id="ARBA00007571"/>
    </source>
</evidence>
<dbReference type="RefSeq" id="WP_090791865.1">
    <property type="nucleotide sequence ID" value="NZ_FMYI01000001.1"/>
</dbReference>
<dbReference type="EC" id="5.3.1.24" evidence="4 10"/>
<dbReference type="EMBL" id="FMYI01000001">
    <property type="protein sequence ID" value="SDB82025.1"/>
    <property type="molecule type" value="Genomic_DNA"/>
</dbReference>